<sequence>MSAVSGASRPQSPSALRKGFARLLRSRELGVFVPLLLISIFFAYQSPVFLTEQNLLNLLRQISLLGVMAIGATFVLIASEVDLSVGSVYGLSGIVTGLLITSGVSDYAALGAILVLGFLIGTANGLVTVYGRIPSFIATLGSLYLIRGLTLVITGGQPVTLEFDANADFLRYIAQGIVFGKVSMQVVILAVAAIIGYVLLHRSRFGFEIFAVGGNEKAAQVIGIRTGKVKILAFGIASLTGALCGAVNFGFIESVQPTNGQGLELDVIAAVIIGGTRLGGGQGSILGTLLGVLLIGVLRNGLVLLGVSAFWQTATIGAVVILAALASATLNRKRA</sequence>
<evidence type="ECO:0000256" key="4">
    <source>
        <dbReference type="ARBA" id="ARBA00022989"/>
    </source>
</evidence>
<dbReference type="Pfam" id="PF02653">
    <property type="entry name" value="BPD_transp_2"/>
    <property type="match status" value="1"/>
</dbReference>
<evidence type="ECO:0000256" key="1">
    <source>
        <dbReference type="ARBA" id="ARBA00004651"/>
    </source>
</evidence>
<protein>
    <submittedName>
        <fullName evidence="7">Ribose/xylose/arabinose/galactoside ABC-type transport system permease subunit</fullName>
    </submittedName>
</protein>
<feature type="transmembrane region" description="Helical" evidence="6">
    <location>
        <begin position="83"/>
        <end position="101"/>
    </location>
</feature>
<feature type="transmembrane region" description="Helical" evidence="6">
    <location>
        <begin position="231"/>
        <end position="252"/>
    </location>
</feature>
<feature type="transmembrane region" description="Helical" evidence="6">
    <location>
        <begin position="58"/>
        <end position="76"/>
    </location>
</feature>
<accession>A0A840AJS7</accession>
<reference evidence="7 8" key="1">
    <citation type="submission" date="2020-08" db="EMBL/GenBank/DDBJ databases">
        <title>Genomic Encyclopedia of Type Strains, Phase IV (KMG-IV): sequencing the most valuable type-strain genomes for metagenomic binning, comparative biology and taxonomic classification.</title>
        <authorList>
            <person name="Goeker M."/>
        </authorList>
    </citation>
    <scope>NUCLEOTIDE SEQUENCE [LARGE SCALE GENOMIC DNA]</scope>
    <source>
        <strain evidence="7 8">DSM 25966</strain>
    </source>
</reference>
<dbReference type="GO" id="GO:0022857">
    <property type="term" value="F:transmembrane transporter activity"/>
    <property type="evidence" value="ECO:0007669"/>
    <property type="project" value="InterPro"/>
</dbReference>
<comment type="caution">
    <text evidence="7">The sequence shown here is derived from an EMBL/GenBank/DDBJ whole genome shotgun (WGS) entry which is preliminary data.</text>
</comment>
<keyword evidence="8" id="KW-1185">Reference proteome</keyword>
<name>A0A840AJS7_9HYPH</name>
<keyword evidence="5 6" id="KW-0472">Membrane</keyword>
<feature type="transmembrane region" description="Helical" evidence="6">
    <location>
        <begin position="107"/>
        <end position="129"/>
    </location>
</feature>
<feature type="transmembrane region" description="Helical" evidence="6">
    <location>
        <begin position="309"/>
        <end position="330"/>
    </location>
</feature>
<comment type="subcellular location">
    <subcellularLocation>
        <location evidence="1">Cell membrane</location>
        <topology evidence="1">Multi-pass membrane protein</topology>
    </subcellularLocation>
</comment>
<dbReference type="InterPro" id="IPR001851">
    <property type="entry name" value="ABC_transp_permease"/>
</dbReference>
<evidence type="ECO:0000256" key="5">
    <source>
        <dbReference type="ARBA" id="ARBA00023136"/>
    </source>
</evidence>
<evidence type="ECO:0000313" key="7">
    <source>
        <dbReference type="EMBL" id="MBB3929812.1"/>
    </source>
</evidence>
<dbReference type="Proteomes" id="UP000553963">
    <property type="component" value="Unassembled WGS sequence"/>
</dbReference>
<keyword evidence="4 6" id="KW-1133">Transmembrane helix</keyword>
<dbReference type="PANTHER" id="PTHR32196">
    <property type="entry name" value="ABC TRANSPORTER PERMEASE PROTEIN YPHD-RELATED-RELATED"/>
    <property type="match status" value="1"/>
</dbReference>
<keyword evidence="2" id="KW-1003">Cell membrane</keyword>
<evidence type="ECO:0000256" key="2">
    <source>
        <dbReference type="ARBA" id="ARBA00022475"/>
    </source>
</evidence>
<dbReference type="CDD" id="cd06579">
    <property type="entry name" value="TM_PBP1_transp_AraH_like"/>
    <property type="match status" value="1"/>
</dbReference>
<dbReference type="GO" id="GO:0005886">
    <property type="term" value="C:plasma membrane"/>
    <property type="evidence" value="ECO:0007669"/>
    <property type="project" value="UniProtKB-SubCell"/>
</dbReference>
<keyword evidence="3 6" id="KW-0812">Transmembrane</keyword>
<feature type="transmembrane region" description="Helical" evidence="6">
    <location>
        <begin position="176"/>
        <end position="200"/>
    </location>
</feature>
<evidence type="ECO:0000256" key="3">
    <source>
        <dbReference type="ARBA" id="ARBA00022692"/>
    </source>
</evidence>
<organism evidence="7 8">
    <name type="scientific">Kaistia hirudinis</name>
    <dbReference type="NCBI Taxonomy" id="1293440"/>
    <lineage>
        <taxon>Bacteria</taxon>
        <taxon>Pseudomonadati</taxon>
        <taxon>Pseudomonadota</taxon>
        <taxon>Alphaproteobacteria</taxon>
        <taxon>Hyphomicrobiales</taxon>
        <taxon>Kaistiaceae</taxon>
        <taxon>Kaistia</taxon>
    </lineage>
</organism>
<proteinExistence type="predicted"/>
<feature type="transmembrane region" description="Helical" evidence="6">
    <location>
        <begin position="136"/>
        <end position="156"/>
    </location>
</feature>
<dbReference type="RefSeq" id="WP_183397431.1">
    <property type="nucleotide sequence ID" value="NZ_JACIDS010000001.1"/>
</dbReference>
<dbReference type="EMBL" id="JACIDS010000001">
    <property type="protein sequence ID" value="MBB3929812.1"/>
    <property type="molecule type" value="Genomic_DNA"/>
</dbReference>
<gene>
    <name evidence="7" type="ORF">GGR25_000831</name>
</gene>
<feature type="transmembrane region" description="Helical" evidence="6">
    <location>
        <begin position="29"/>
        <end position="46"/>
    </location>
</feature>
<evidence type="ECO:0000313" key="8">
    <source>
        <dbReference type="Proteomes" id="UP000553963"/>
    </source>
</evidence>
<evidence type="ECO:0000256" key="6">
    <source>
        <dbReference type="SAM" id="Phobius"/>
    </source>
</evidence>
<dbReference type="AlphaFoldDB" id="A0A840AJS7"/>